<comment type="caution">
    <text evidence="1">The sequence shown here is derived from an EMBL/GenBank/DDBJ whole genome shotgun (WGS) entry which is preliminary data.</text>
</comment>
<dbReference type="EMBL" id="BQXS01011328">
    <property type="protein sequence ID" value="GKT36893.1"/>
    <property type="molecule type" value="Genomic_DNA"/>
</dbReference>
<dbReference type="Proteomes" id="UP001057375">
    <property type="component" value="Unassembled WGS sequence"/>
</dbReference>
<accession>A0ABQ5KWR7</accession>
<keyword evidence="2" id="KW-1185">Reference proteome</keyword>
<evidence type="ECO:0000313" key="1">
    <source>
        <dbReference type="EMBL" id="GKT36893.1"/>
    </source>
</evidence>
<name>A0ABQ5KWR7_9EUKA</name>
<gene>
    <name evidence="1" type="ORF">ADUPG1_009777</name>
</gene>
<reference evidence="1" key="1">
    <citation type="submission" date="2022-03" db="EMBL/GenBank/DDBJ databases">
        <title>Draft genome sequence of Aduncisulcus paluster, a free-living microaerophilic Fornicata.</title>
        <authorList>
            <person name="Yuyama I."/>
            <person name="Kume K."/>
            <person name="Tamura T."/>
            <person name="Inagaki Y."/>
            <person name="Hashimoto T."/>
        </authorList>
    </citation>
    <scope>NUCLEOTIDE SEQUENCE</scope>
    <source>
        <strain evidence="1">NY0171</strain>
    </source>
</reference>
<protein>
    <submittedName>
        <fullName evidence="1">Uncharacterized protein</fullName>
    </submittedName>
</protein>
<organism evidence="1 2">
    <name type="scientific">Aduncisulcus paluster</name>
    <dbReference type="NCBI Taxonomy" id="2918883"/>
    <lineage>
        <taxon>Eukaryota</taxon>
        <taxon>Metamonada</taxon>
        <taxon>Carpediemonas-like organisms</taxon>
        <taxon>Aduncisulcus</taxon>
    </lineage>
</organism>
<sequence length="289" mass="33948">MAAGSISPIHEIPLRFNSSTSIRSLFTKLRETNEHSDKLFPKSKTKICDLFSSSIHSIRIFMETIIKGKSETEISTAISELLSEFNNDWIQEFLHYFYGENLYLLINSIFTIIPRSPHLYQIIQRFTDEFVLKNFDDITFQYLSFVNIANICIKQLRAFSPITEQGPSHLLLYLASFLSCISKCVEKEPRIVSKRKSLQICKYWRDLCSLRSCRWIDAWKVLPLMRSAILCVLTEAEWIDMMKWVYQWYCHISSYVPEPHEEVIELSSELLLIREQYQAILAWLDIICC</sequence>
<evidence type="ECO:0000313" key="2">
    <source>
        <dbReference type="Proteomes" id="UP001057375"/>
    </source>
</evidence>
<proteinExistence type="predicted"/>
<feature type="non-terminal residue" evidence="1">
    <location>
        <position position="289"/>
    </location>
</feature>